<dbReference type="CTD" id="388389"/>
<dbReference type="GO" id="GO:0031514">
    <property type="term" value="C:motile cilium"/>
    <property type="evidence" value="ECO:0007669"/>
    <property type="project" value="UniProtKB-SubCell"/>
</dbReference>
<evidence type="ECO:0000256" key="2">
    <source>
        <dbReference type="ARBA" id="ARBA00004230"/>
    </source>
</evidence>
<dbReference type="KEGG" id="emc:129339021"/>
<evidence type="ECO:0000259" key="12">
    <source>
        <dbReference type="Pfam" id="PF15867"/>
    </source>
</evidence>
<keyword evidence="13" id="KW-1185">Reference proteome</keyword>
<evidence type="ECO:0000256" key="7">
    <source>
        <dbReference type="ARBA" id="ARBA00022846"/>
    </source>
</evidence>
<dbReference type="PANTHER" id="PTHR28572:SF1">
    <property type="entry name" value="COILED-COIL DOMAIN-CONTAINING PROTEIN 103"/>
    <property type="match status" value="1"/>
</dbReference>
<evidence type="ECO:0000313" key="18">
    <source>
        <dbReference type="RefSeq" id="XP_054849595.1"/>
    </source>
</evidence>
<dbReference type="RefSeq" id="XP_054849594.1">
    <property type="nucleotide sequence ID" value="XM_054993619.1"/>
</dbReference>
<comment type="function">
    <text evidence="1">Dynein-attachment factor required for cilia motility.</text>
</comment>
<dbReference type="RefSeq" id="XP_054849591.1">
    <property type="nucleotide sequence ID" value="XM_054993616.1"/>
</dbReference>
<name>A0AA97K611_EUBMA</name>
<evidence type="ECO:0000256" key="5">
    <source>
        <dbReference type="ARBA" id="ARBA00022490"/>
    </source>
</evidence>
<dbReference type="InterPro" id="IPR042422">
    <property type="entry name" value="CC103"/>
</dbReference>
<protein>
    <submittedName>
        <fullName evidence="14 15">Coiled-coil domain-containing protein 103</fullName>
    </submittedName>
</protein>
<evidence type="ECO:0000256" key="1">
    <source>
        <dbReference type="ARBA" id="ARBA00004048"/>
    </source>
</evidence>
<feature type="domain" description="RNA-polymerase II-associated protein 3-like C-terminal" evidence="11">
    <location>
        <begin position="96"/>
        <end position="185"/>
    </location>
</feature>
<dbReference type="GO" id="GO:0007368">
    <property type="term" value="P:determination of left/right symmetry"/>
    <property type="evidence" value="ECO:0007669"/>
    <property type="project" value="TreeGrafter"/>
</dbReference>
<evidence type="ECO:0000256" key="3">
    <source>
        <dbReference type="ARBA" id="ARBA00004496"/>
    </source>
</evidence>
<evidence type="ECO:0000256" key="4">
    <source>
        <dbReference type="ARBA" id="ARBA00011738"/>
    </source>
</evidence>
<evidence type="ECO:0000256" key="10">
    <source>
        <dbReference type="ARBA" id="ARBA00049986"/>
    </source>
</evidence>
<dbReference type="RefSeq" id="XP_054849595.1">
    <property type="nucleotide sequence ID" value="XM_054993620.1"/>
</dbReference>
<evidence type="ECO:0000256" key="9">
    <source>
        <dbReference type="ARBA" id="ARBA00023273"/>
    </source>
</evidence>
<evidence type="ECO:0000256" key="6">
    <source>
        <dbReference type="ARBA" id="ARBA00022794"/>
    </source>
</evidence>
<dbReference type="GO" id="GO:0003351">
    <property type="term" value="P:epithelial cilium movement involved in extracellular fluid movement"/>
    <property type="evidence" value="ECO:0007669"/>
    <property type="project" value="TreeGrafter"/>
</dbReference>
<evidence type="ECO:0000259" key="11">
    <source>
        <dbReference type="Pfam" id="PF13877"/>
    </source>
</evidence>
<dbReference type="GO" id="GO:0036157">
    <property type="term" value="C:outer dynein arm"/>
    <property type="evidence" value="ECO:0007669"/>
    <property type="project" value="InterPro"/>
</dbReference>
<feature type="domain" description="Dynein attachment factor N-terminal" evidence="12">
    <location>
        <begin position="5"/>
        <end position="72"/>
    </location>
</feature>
<keyword evidence="7" id="KW-0282">Flagellum</keyword>
<comment type="similarity">
    <text evidence="10">Belongs to the DNAAF19/PR46b family.</text>
</comment>
<dbReference type="Proteomes" id="UP001190640">
    <property type="component" value="Chromosome 12"/>
</dbReference>
<keyword evidence="5" id="KW-0963">Cytoplasm</keyword>
<evidence type="ECO:0000313" key="14">
    <source>
        <dbReference type="RefSeq" id="XP_054849591.1"/>
    </source>
</evidence>
<dbReference type="GeneID" id="129339021"/>
<dbReference type="AlphaFoldDB" id="A0AA97K611"/>
<evidence type="ECO:0000313" key="13">
    <source>
        <dbReference type="Proteomes" id="UP001190640"/>
    </source>
</evidence>
<dbReference type="RefSeq" id="XP_054849592.1">
    <property type="nucleotide sequence ID" value="XM_054993617.1"/>
</dbReference>
<comment type="subunit">
    <text evidence="4">Homodimer.</text>
</comment>
<dbReference type="GO" id="GO:0005576">
    <property type="term" value="C:extracellular region"/>
    <property type="evidence" value="ECO:0007669"/>
    <property type="project" value="GOC"/>
</dbReference>
<dbReference type="PANTHER" id="PTHR28572">
    <property type="entry name" value="COILED-COIL DOMAIN-CONTAINING PROTEIN 103"/>
    <property type="match status" value="1"/>
</dbReference>
<dbReference type="Pfam" id="PF13877">
    <property type="entry name" value="RPAP3_C"/>
    <property type="match status" value="1"/>
</dbReference>
<organism evidence="13 14">
    <name type="scientific">Eublepharis macularius</name>
    <name type="common">Leopard gecko</name>
    <name type="synonym">Cyrtodactylus macularius</name>
    <dbReference type="NCBI Taxonomy" id="481883"/>
    <lineage>
        <taxon>Eukaryota</taxon>
        <taxon>Metazoa</taxon>
        <taxon>Chordata</taxon>
        <taxon>Craniata</taxon>
        <taxon>Vertebrata</taxon>
        <taxon>Euteleostomi</taxon>
        <taxon>Lepidosauria</taxon>
        <taxon>Squamata</taxon>
        <taxon>Bifurcata</taxon>
        <taxon>Gekkota</taxon>
        <taxon>Eublepharidae</taxon>
        <taxon>Eublepharinae</taxon>
        <taxon>Eublepharis</taxon>
    </lineage>
</organism>
<reference evidence="14 15" key="1">
    <citation type="submission" date="2025-04" db="UniProtKB">
        <authorList>
            <consortium name="RefSeq"/>
        </authorList>
    </citation>
    <scope>IDENTIFICATION</scope>
    <source>
        <tissue evidence="14 15">Blood</tissue>
    </source>
</reference>
<evidence type="ECO:0000313" key="16">
    <source>
        <dbReference type="RefSeq" id="XP_054849593.1"/>
    </source>
</evidence>
<proteinExistence type="inferred from homology"/>
<evidence type="ECO:0000313" key="17">
    <source>
        <dbReference type="RefSeq" id="XP_054849594.1"/>
    </source>
</evidence>
<dbReference type="GO" id="GO:0036159">
    <property type="term" value="P:inner dynein arm assembly"/>
    <property type="evidence" value="ECO:0007669"/>
    <property type="project" value="TreeGrafter"/>
</dbReference>
<keyword evidence="8" id="KW-0969">Cilium</keyword>
<accession>A0AA97K611</accession>
<dbReference type="Pfam" id="PF15867">
    <property type="entry name" value="Dynein_attach_N"/>
    <property type="match status" value="1"/>
</dbReference>
<gene>
    <name evidence="14 15 16 17 18" type="primary">CCDC103</name>
</gene>
<dbReference type="RefSeq" id="XP_054849593.1">
    <property type="nucleotide sequence ID" value="XM_054993618.1"/>
</dbReference>
<keyword evidence="6" id="KW-0970">Cilium biogenesis/degradation</keyword>
<dbReference type="InterPro" id="IPR031733">
    <property type="entry name" value="Dynein_attach_N"/>
</dbReference>
<dbReference type="InterPro" id="IPR025986">
    <property type="entry name" value="RPAP3-like_C"/>
</dbReference>
<comment type="subcellular location">
    <subcellularLocation>
        <location evidence="2">Cell projection</location>
        <location evidence="2">Cilium</location>
        <location evidence="2">Flagellum</location>
    </subcellularLocation>
    <subcellularLocation>
        <location evidence="3">Cytoplasm</location>
    </subcellularLocation>
</comment>
<evidence type="ECO:0000313" key="15">
    <source>
        <dbReference type="RefSeq" id="XP_054849592.1"/>
    </source>
</evidence>
<evidence type="ECO:0000256" key="8">
    <source>
        <dbReference type="ARBA" id="ARBA00023069"/>
    </source>
</evidence>
<keyword evidence="9" id="KW-0966">Cell projection</keyword>
<sequence length="244" mass="28144">MEGMIDFHALEKELQEAVAADEKYQRENDAKFRAVRQKVASYEEFRDIVLASHLKPLEKKDKIGNKTKVLWNSCARKASHRQESKVELPQELQQLPKTSSEFYRNWRRYMKNSQEQYQFLLQLGSQKLGHIFQADLAFGLLGEFLTVLSENVSLKDQDSVLEILESLSGTKRFGLNVELLSKHEKESCRHLFEKLQRVETGSVCSSEFVHASAEENTTVTKPSCQRGGSAERKRVELMDLYQVL</sequence>